<dbReference type="OrthoDB" id="431715at2759"/>
<dbReference type="InterPro" id="IPR015943">
    <property type="entry name" value="WD40/YVTN_repeat-like_dom_sf"/>
</dbReference>
<dbReference type="Pfam" id="PF09384">
    <property type="entry name" value="UTP15_C"/>
    <property type="match status" value="1"/>
</dbReference>
<dbReference type="EMBL" id="KQ964495">
    <property type="protein sequence ID" value="KXN70712.1"/>
    <property type="molecule type" value="Genomic_DNA"/>
</dbReference>
<dbReference type="InterPro" id="IPR020472">
    <property type="entry name" value="WD40_PAC1"/>
</dbReference>
<dbReference type="InterPro" id="IPR018983">
    <property type="entry name" value="U3_snoRNA-assocProt_15_C"/>
</dbReference>
<dbReference type="InterPro" id="IPR019775">
    <property type="entry name" value="WD40_repeat_CS"/>
</dbReference>
<evidence type="ECO:0000256" key="3">
    <source>
        <dbReference type="ARBA" id="ARBA00022574"/>
    </source>
</evidence>
<dbReference type="GO" id="GO:0005730">
    <property type="term" value="C:nucleolus"/>
    <property type="evidence" value="ECO:0007669"/>
    <property type="project" value="UniProtKB-SubCell"/>
</dbReference>
<keyword evidence="2" id="KW-0698">rRNA processing</keyword>
<organism evidence="8 9">
    <name type="scientific">Conidiobolus coronatus (strain ATCC 28846 / CBS 209.66 / NRRL 28638)</name>
    <name type="common">Delacroixia coronata</name>
    <dbReference type="NCBI Taxonomy" id="796925"/>
    <lineage>
        <taxon>Eukaryota</taxon>
        <taxon>Fungi</taxon>
        <taxon>Fungi incertae sedis</taxon>
        <taxon>Zoopagomycota</taxon>
        <taxon>Entomophthoromycotina</taxon>
        <taxon>Entomophthoromycetes</taxon>
        <taxon>Entomophthorales</taxon>
        <taxon>Ancylistaceae</taxon>
        <taxon>Conidiobolus</taxon>
    </lineage>
</organism>
<dbReference type="PROSITE" id="PS00678">
    <property type="entry name" value="WD_REPEATS_1"/>
    <property type="match status" value="2"/>
</dbReference>
<dbReference type="InterPro" id="IPR001680">
    <property type="entry name" value="WD40_rpt"/>
</dbReference>
<dbReference type="Proteomes" id="UP000070444">
    <property type="component" value="Unassembled WGS sequence"/>
</dbReference>
<dbReference type="PROSITE" id="PS50294">
    <property type="entry name" value="WD_REPEATS_REGION"/>
    <property type="match status" value="2"/>
</dbReference>
<dbReference type="InterPro" id="IPR036322">
    <property type="entry name" value="WD40_repeat_dom_sf"/>
</dbReference>
<dbReference type="PANTHER" id="PTHR19924">
    <property type="entry name" value="UTP15 U3 SMALL NUCLEOLAR RNA-ASSOCIATED PROTEIN 15 FAMILY MEMBER"/>
    <property type="match status" value="1"/>
</dbReference>
<dbReference type="CDD" id="cd00200">
    <property type="entry name" value="WD40"/>
    <property type="match status" value="1"/>
</dbReference>
<evidence type="ECO:0000313" key="9">
    <source>
        <dbReference type="Proteomes" id="UP000070444"/>
    </source>
</evidence>
<keyword evidence="3 6" id="KW-0853">WD repeat</keyword>
<proteinExistence type="predicted"/>
<keyword evidence="4" id="KW-0677">Repeat</keyword>
<keyword evidence="5" id="KW-0539">Nucleus</keyword>
<accession>A0A137P6S9</accession>
<keyword evidence="9" id="KW-1185">Reference proteome</keyword>
<evidence type="ECO:0000256" key="4">
    <source>
        <dbReference type="ARBA" id="ARBA00022737"/>
    </source>
</evidence>
<dbReference type="OMA" id="CEHPVES"/>
<dbReference type="PANTHER" id="PTHR19924:SF26">
    <property type="entry name" value="U3 SMALL NUCLEOLAR RNA-ASSOCIATED PROTEIN 15 HOMOLOG"/>
    <property type="match status" value="1"/>
</dbReference>
<evidence type="ECO:0000256" key="5">
    <source>
        <dbReference type="ARBA" id="ARBA00023242"/>
    </source>
</evidence>
<evidence type="ECO:0000313" key="8">
    <source>
        <dbReference type="EMBL" id="KXN70712.1"/>
    </source>
</evidence>
<dbReference type="GO" id="GO:0045943">
    <property type="term" value="P:positive regulation of transcription by RNA polymerase I"/>
    <property type="evidence" value="ECO:0007669"/>
    <property type="project" value="TreeGrafter"/>
</dbReference>
<comment type="subcellular location">
    <subcellularLocation>
        <location evidence="1">Nucleus</location>
        <location evidence="1">Nucleolus</location>
    </subcellularLocation>
</comment>
<evidence type="ECO:0000256" key="2">
    <source>
        <dbReference type="ARBA" id="ARBA00022552"/>
    </source>
</evidence>
<dbReference type="PROSITE" id="PS50082">
    <property type="entry name" value="WD_REPEATS_2"/>
    <property type="match status" value="2"/>
</dbReference>
<evidence type="ECO:0000259" key="7">
    <source>
        <dbReference type="Pfam" id="PF09384"/>
    </source>
</evidence>
<name>A0A137P6S9_CONC2</name>
<dbReference type="GO" id="GO:0006364">
    <property type="term" value="P:rRNA processing"/>
    <property type="evidence" value="ECO:0007669"/>
    <property type="project" value="UniProtKB-KW"/>
</dbReference>
<dbReference type="AlphaFoldDB" id="A0A137P6S9"/>
<feature type="repeat" description="WD" evidence="6">
    <location>
        <begin position="158"/>
        <end position="200"/>
    </location>
</feature>
<dbReference type="SUPFAM" id="SSF50978">
    <property type="entry name" value="WD40 repeat-like"/>
    <property type="match status" value="1"/>
</dbReference>
<dbReference type="Pfam" id="PF00400">
    <property type="entry name" value="WD40"/>
    <property type="match status" value="3"/>
</dbReference>
<protein>
    <submittedName>
        <fullName evidence="8">WD40 repeat-like protein</fullName>
    </submittedName>
</protein>
<dbReference type="SMART" id="SM00320">
    <property type="entry name" value="WD40"/>
    <property type="match status" value="6"/>
</dbReference>
<gene>
    <name evidence="8" type="ORF">CONCODRAFT_58131</name>
</gene>
<evidence type="ECO:0000256" key="1">
    <source>
        <dbReference type="ARBA" id="ARBA00004604"/>
    </source>
</evidence>
<feature type="domain" description="U3 small nucleolar RNA-associated protein 15 C-terminal" evidence="7">
    <location>
        <begin position="348"/>
        <end position="487"/>
    </location>
</feature>
<dbReference type="PRINTS" id="PR00320">
    <property type="entry name" value="GPROTEINBRPT"/>
</dbReference>
<dbReference type="Gene3D" id="2.130.10.10">
    <property type="entry name" value="YVTN repeat-like/Quinoprotein amine dehydrogenase"/>
    <property type="match status" value="2"/>
</dbReference>
<feature type="repeat" description="WD" evidence="6">
    <location>
        <begin position="116"/>
        <end position="157"/>
    </location>
</feature>
<evidence type="ECO:0000256" key="6">
    <source>
        <dbReference type="PROSITE-ProRule" id="PRU00221"/>
    </source>
</evidence>
<sequence>MEFKKLQIARKPLQKTEVNITEFWKNFKSPTVLKETGQISNLHFSPSNNGQLAVTAGCKVSIYNTFTNSLVKSISRFQDLAYSGTIRDDGKLMVAGDASGVVQIFDLSSRSILRTFKGHNGSVPCTKFMPNVQQILTASYDKTVKIWDVPSQSPIISFEGHEDYIKTAVVNPSNHSQIISGSYDHCVKLWDIRSGQCTSTINHQAPIESIEVFGNGGMIAVGGGPSIQVYDLISGKSLITLDNFQKTVTSVKLTKDGSFLMGGSLDRYVKCYDTSDWSLCNSVKFPGMVSAIDISNDNTHMVVGMTTGIFSIQTNKVQKSQNAPLLPKSEREFGNERLKRKYEDIPSTENVVVVEKEARAAKYYQFDHLLRKFKYKEALDAALRTHDPALGFGLISELIRRGGLISALSGRDDVSLQPIIAYLARNLRNHTDKSLIIDVTQLVMELYGDVVWKSKHLDAQLRRLMTSIYNEKKLVQNLIQFQGRLGMVLSKVNGNGSN</sequence>
<dbReference type="STRING" id="796925.A0A137P6S9"/>
<reference evidence="8 9" key="1">
    <citation type="journal article" date="2015" name="Genome Biol. Evol.">
        <title>Phylogenomic analyses indicate that early fungi evolved digesting cell walls of algal ancestors of land plants.</title>
        <authorList>
            <person name="Chang Y."/>
            <person name="Wang S."/>
            <person name="Sekimoto S."/>
            <person name="Aerts A.L."/>
            <person name="Choi C."/>
            <person name="Clum A."/>
            <person name="LaButti K.M."/>
            <person name="Lindquist E.A."/>
            <person name="Yee Ngan C."/>
            <person name="Ohm R.A."/>
            <person name="Salamov A.A."/>
            <person name="Grigoriev I.V."/>
            <person name="Spatafora J.W."/>
            <person name="Berbee M.L."/>
        </authorList>
    </citation>
    <scope>NUCLEOTIDE SEQUENCE [LARGE SCALE GENOMIC DNA]</scope>
    <source>
        <strain evidence="8 9">NRRL 28638</strain>
    </source>
</reference>